<reference evidence="2" key="1">
    <citation type="journal article" date="2023" name="G3 (Bethesda)">
        <title>Genome assembly and association tests identify interacting loci associated with vigor, precocity, and sex in interspecific pistachio rootstocks.</title>
        <authorList>
            <person name="Palmer W."/>
            <person name="Jacygrad E."/>
            <person name="Sagayaradj S."/>
            <person name="Cavanaugh K."/>
            <person name="Han R."/>
            <person name="Bertier L."/>
            <person name="Beede B."/>
            <person name="Kafkas S."/>
            <person name="Golino D."/>
            <person name="Preece J."/>
            <person name="Michelmore R."/>
        </authorList>
    </citation>
    <scope>NUCLEOTIDE SEQUENCE [LARGE SCALE GENOMIC DNA]</scope>
</reference>
<dbReference type="EMBL" id="CM047744">
    <property type="protein sequence ID" value="KAJ0028679.1"/>
    <property type="molecule type" value="Genomic_DNA"/>
</dbReference>
<sequence length="94" mass="10034">MRTSDLAEKEAATRRKEERKTQAQFNKEEAHSHNEDARQIAESAGAATAAATTDTETPVLTGSTGDYATIPTGPATADRVHPRGHVRADAPSFT</sequence>
<accession>A0ACC0Y5D8</accession>
<gene>
    <name evidence="1" type="ORF">Pint_36441</name>
</gene>
<name>A0ACC0Y5D8_9ROSI</name>
<protein>
    <submittedName>
        <fullName evidence="1">Uncharacterized protein</fullName>
    </submittedName>
</protein>
<evidence type="ECO:0000313" key="2">
    <source>
        <dbReference type="Proteomes" id="UP001163603"/>
    </source>
</evidence>
<dbReference type="Proteomes" id="UP001163603">
    <property type="component" value="Chromosome 9"/>
</dbReference>
<proteinExistence type="predicted"/>
<keyword evidence="2" id="KW-1185">Reference proteome</keyword>
<comment type="caution">
    <text evidence="1">The sequence shown here is derived from an EMBL/GenBank/DDBJ whole genome shotgun (WGS) entry which is preliminary data.</text>
</comment>
<evidence type="ECO:0000313" key="1">
    <source>
        <dbReference type="EMBL" id="KAJ0028679.1"/>
    </source>
</evidence>
<organism evidence="1 2">
    <name type="scientific">Pistacia integerrima</name>
    <dbReference type="NCBI Taxonomy" id="434235"/>
    <lineage>
        <taxon>Eukaryota</taxon>
        <taxon>Viridiplantae</taxon>
        <taxon>Streptophyta</taxon>
        <taxon>Embryophyta</taxon>
        <taxon>Tracheophyta</taxon>
        <taxon>Spermatophyta</taxon>
        <taxon>Magnoliopsida</taxon>
        <taxon>eudicotyledons</taxon>
        <taxon>Gunneridae</taxon>
        <taxon>Pentapetalae</taxon>
        <taxon>rosids</taxon>
        <taxon>malvids</taxon>
        <taxon>Sapindales</taxon>
        <taxon>Anacardiaceae</taxon>
        <taxon>Pistacia</taxon>
    </lineage>
</organism>